<evidence type="ECO:0000313" key="2">
    <source>
        <dbReference type="EMBL" id="QJE01020.1"/>
    </source>
</evidence>
<dbReference type="KEGG" id="mfy:HH212_14095"/>
<name>A0A7Z2VXT4_9BURK</name>
<dbReference type="Proteomes" id="UP000502415">
    <property type="component" value="Chromosome"/>
</dbReference>
<proteinExistence type="predicted"/>
<feature type="region of interest" description="Disordered" evidence="1">
    <location>
        <begin position="115"/>
        <end position="148"/>
    </location>
</feature>
<reference evidence="2 3" key="1">
    <citation type="submission" date="2020-04" db="EMBL/GenBank/DDBJ databases">
        <title>Genome sequencing of novel species.</title>
        <authorList>
            <person name="Heo J."/>
            <person name="Kim S.-J."/>
            <person name="Kim J.-S."/>
            <person name="Hong S.-B."/>
            <person name="Kwon S.-W."/>
        </authorList>
    </citation>
    <scope>NUCLEOTIDE SEQUENCE [LARGE SCALE GENOMIC DNA]</scope>
    <source>
        <strain evidence="2 3">GN2-R2</strain>
    </source>
</reference>
<organism evidence="2 3">
    <name type="scientific">Massilia forsythiae</name>
    <dbReference type="NCBI Taxonomy" id="2728020"/>
    <lineage>
        <taxon>Bacteria</taxon>
        <taxon>Pseudomonadati</taxon>
        <taxon>Pseudomonadota</taxon>
        <taxon>Betaproteobacteria</taxon>
        <taxon>Burkholderiales</taxon>
        <taxon>Oxalobacteraceae</taxon>
        <taxon>Telluria group</taxon>
        <taxon>Massilia</taxon>
    </lineage>
</organism>
<sequence>MSLFALIPVLIASAAMGTGRDGTTPAAAGGASHLPLPAPYAQLHDIQARPMNHLDFSVWLLHRAADATVDATARRQAIRAGERAVRHLRRWRACLRQEQGTLRLLASLAAPSAADAPAPVRPAAAGGAQLATAAKSGSKQPAGRVQPG</sequence>
<evidence type="ECO:0000313" key="3">
    <source>
        <dbReference type="Proteomes" id="UP000502415"/>
    </source>
</evidence>
<dbReference type="EMBL" id="CP051685">
    <property type="protein sequence ID" value="QJE01020.1"/>
    <property type="molecule type" value="Genomic_DNA"/>
</dbReference>
<protein>
    <submittedName>
        <fullName evidence="2">Uncharacterized protein</fullName>
    </submittedName>
</protein>
<evidence type="ECO:0000256" key="1">
    <source>
        <dbReference type="SAM" id="MobiDB-lite"/>
    </source>
</evidence>
<accession>A0A7Z2VXT4</accession>
<dbReference type="RefSeq" id="WP_170203049.1">
    <property type="nucleotide sequence ID" value="NZ_CP051685.1"/>
</dbReference>
<dbReference type="AlphaFoldDB" id="A0A7Z2VXT4"/>
<keyword evidence="3" id="KW-1185">Reference proteome</keyword>
<gene>
    <name evidence="2" type="ORF">HH212_14095</name>
</gene>
<feature type="compositionally biased region" description="Low complexity" evidence="1">
    <location>
        <begin position="115"/>
        <end position="134"/>
    </location>
</feature>